<sequence length="249" mass="28344">MDGNGIFQNLNIALIGDEVVGADKTVLSLLNIHKANIVPVDCNSLSYVVAVQDVPLLSKTNKDIIIDLKHRGATIVDRNWVYDSVRDMRVLDAINYQPFIIDTHRQQLIQEQSQITLPQFMLPSIMSFAPPHANQQPLLSPSQLINTRPDTTYPNYHNTHIPMKPSNHPIPIVQQTRQIMSYQYSWNAQQVADWIGYMIVADQDELKKLQDFIVQEKFDGATFIDVDEQLLKDAGFSNTICNKMKTLKK</sequence>
<evidence type="ECO:0000313" key="2">
    <source>
        <dbReference type="EMBL" id="KAL0483850.1"/>
    </source>
</evidence>
<keyword evidence="3" id="KW-1185">Reference proteome</keyword>
<dbReference type="EMBL" id="JAOPGA020000997">
    <property type="protein sequence ID" value="KAL0483850.1"/>
    <property type="molecule type" value="Genomic_DNA"/>
</dbReference>
<name>A0AAW2Z3B2_9EUKA</name>
<dbReference type="SUPFAM" id="SSF52113">
    <property type="entry name" value="BRCT domain"/>
    <property type="match status" value="1"/>
</dbReference>
<organism evidence="2 3">
    <name type="scientific">Acrasis kona</name>
    <dbReference type="NCBI Taxonomy" id="1008807"/>
    <lineage>
        <taxon>Eukaryota</taxon>
        <taxon>Discoba</taxon>
        <taxon>Heterolobosea</taxon>
        <taxon>Tetramitia</taxon>
        <taxon>Eutetramitia</taxon>
        <taxon>Acrasidae</taxon>
        <taxon>Acrasis</taxon>
    </lineage>
</organism>
<dbReference type="InterPro" id="IPR036420">
    <property type="entry name" value="BRCT_dom_sf"/>
</dbReference>
<comment type="caution">
    <text evidence="2">The sequence shown here is derived from an EMBL/GenBank/DDBJ whole genome shotgun (WGS) entry which is preliminary data.</text>
</comment>
<dbReference type="AlphaFoldDB" id="A0AAW2Z3B2"/>
<evidence type="ECO:0000259" key="1">
    <source>
        <dbReference type="PROSITE" id="PS50172"/>
    </source>
</evidence>
<proteinExistence type="predicted"/>
<accession>A0AAW2Z3B2</accession>
<protein>
    <recommendedName>
        <fullName evidence="1">BRCT domain-containing protein</fullName>
    </recommendedName>
</protein>
<feature type="domain" description="BRCT" evidence="1">
    <location>
        <begin position="2"/>
        <end position="98"/>
    </location>
</feature>
<dbReference type="Proteomes" id="UP001431209">
    <property type="component" value="Unassembled WGS sequence"/>
</dbReference>
<evidence type="ECO:0000313" key="3">
    <source>
        <dbReference type="Proteomes" id="UP001431209"/>
    </source>
</evidence>
<dbReference type="InterPro" id="IPR001357">
    <property type="entry name" value="BRCT_dom"/>
</dbReference>
<gene>
    <name evidence="2" type="ORF">AKO1_011874</name>
</gene>
<reference evidence="2 3" key="1">
    <citation type="submission" date="2024-03" db="EMBL/GenBank/DDBJ databases">
        <title>The Acrasis kona genome and developmental transcriptomes reveal deep origins of eukaryotic multicellular pathways.</title>
        <authorList>
            <person name="Sheikh S."/>
            <person name="Fu C.-J."/>
            <person name="Brown M.W."/>
            <person name="Baldauf S.L."/>
        </authorList>
    </citation>
    <scope>NUCLEOTIDE SEQUENCE [LARGE SCALE GENOMIC DNA]</scope>
    <source>
        <strain evidence="2 3">ATCC MYA-3509</strain>
    </source>
</reference>
<dbReference type="PROSITE" id="PS50172">
    <property type="entry name" value="BRCT"/>
    <property type="match status" value="1"/>
</dbReference>